<dbReference type="NCBIfam" id="TIGR00182">
    <property type="entry name" value="plsX"/>
    <property type="match status" value="1"/>
</dbReference>
<keyword evidence="7 10" id="KW-1208">Phospholipid metabolism</keyword>
<dbReference type="InterPro" id="IPR003664">
    <property type="entry name" value="FA_synthesis"/>
</dbReference>
<comment type="subunit">
    <text evidence="9 10">Homodimer. Probably interacts with PlsY.</text>
</comment>
<dbReference type="SUPFAM" id="SSF53659">
    <property type="entry name" value="Isocitrate/Isopropylmalate dehydrogenase-like"/>
    <property type="match status" value="1"/>
</dbReference>
<evidence type="ECO:0000313" key="11">
    <source>
        <dbReference type="EMBL" id="ANU13577.1"/>
    </source>
</evidence>
<evidence type="ECO:0000256" key="10">
    <source>
        <dbReference type="HAMAP-Rule" id="MF_00019"/>
    </source>
</evidence>
<reference evidence="12" key="1">
    <citation type="submission" date="2016-07" db="EMBL/GenBank/DDBJ databases">
        <authorList>
            <person name="See-Too W.S."/>
        </authorList>
    </citation>
    <scope>NUCLEOTIDE SEQUENCE [LARGE SCALE GENOMIC DNA]</scope>
    <source>
        <strain evidence="12">DSM 24743</strain>
    </source>
</reference>
<dbReference type="GO" id="GO:0008654">
    <property type="term" value="P:phospholipid biosynthetic process"/>
    <property type="evidence" value="ECO:0007669"/>
    <property type="project" value="UniProtKB-KW"/>
</dbReference>
<evidence type="ECO:0000256" key="9">
    <source>
        <dbReference type="ARBA" id="ARBA00046608"/>
    </source>
</evidence>
<evidence type="ECO:0000256" key="2">
    <source>
        <dbReference type="ARBA" id="ARBA00022490"/>
    </source>
</evidence>
<protein>
    <recommendedName>
        <fullName evidence="8 10">Phosphate acyltransferase</fullName>
        <ecNumber evidence="8 10">2.3.1.274</ecNumber>
    </recommendedName>
    <alternativeName>
        <fullName evidence="10">Acyl-ACP phosphotransacylase</fullName>
    </alternativeName>
    <alternativeName>
        <fullName evidence="10">Acyl-[acyl-carrier-protein]--phosphate acyltransferase</fullName>
    </alternativeName>
    <alternativeName>
        <fullName evidence="10">Phosphate-acyl-ACP acyltransferase</fullName>
    </alternativeName>
</protein>
<keyword evidence="11" id="KW-0012">Acyltransferase</keyword>
<dbReference type="PANTHER" id="PTHR30100">
    <property type="entry name" value="FATTY ACID/PHOSPHOLIPID SYNTHESIS PROTEIN PLSX"/>
    <property type="match status" value="1"/>
</dbReference>
<comment type="pathway">
    <text evidence="10">Lipid metabolism; phospholipid metabolism.</text>
</comment>
<proteinExistence type="inferred from homology"/>
<evidence type="ECO:0000256" key="5">
    <source>
        <dbReference type="ARBA" id="ARBA00023098"/>
    </source>
</evidence>
<dbReference type="EMBL" id="CP016537">
    <property type="protein sequence ID" value="ANU13577.1"/>
    <property type="molecule type" value="Genomic_DNA"/>
</dbReference>
<evidence type="ECO:0000313" key="12">
    <source>
        <dbReference type="Proteomes" id="UP000092687"/>
    </source>
</evidence>
<gene>
    <name evidence="10" type="primary">plsX</name>
    <name evidence="11" type="ORF">BBI08_06845</name>
</gene>
<dbReference type="GO" id="GO:0006633">
    <property type="term" value="P:fatty acid biosynthetic process"/>
    <property type="evidence" value="ECO:0007669"/>
    <property type="project" value="UniProtKB-UniRule"/>
</dbReference>
<organism evidence="11 12">
    <name type="scientific">Planococcus halocryophilus</name>
    <dbReference type="NCBI Taxonomy" id="1215089"/>
    <lineage>
        <taxon>Bacteria</taxon>
        <taxon>Bacillati</taxon>
        <taxon>Bacillota</taxon>
        <taxon>Bacilli</taxon>
        <taxon>Bacillales</taxon>
        <taxon>Caryophanaceae</taxon>
        <taxon>Planococcus</taxon>
    </lineage>
</organism>
<dbReference type="Proteomes" id="UP000092687">
    <property type="component" value="Chromosome"/>
</dbReference>
<dbReference type="AlphaFoldDB" id="A0A1C7DQ83"/>
<dbReference type="STRING" id="1215089.BBI08_06845"/>
<keyword evidence="4 10" id="KW-0808">Transferase</keyword>
<keyword evidence="12" id="KW-1185">Reference proteome</keyword>
<dbReference type="GO" id="GO:0043811">
    <property type="term" value="F:phosphate:acyl-[acyl carrier protein] acyltransferase activity"/>
    <property type="evidence" value="ECO:0007669"/>
    <property type="project" value="UniProtKB-UniRule"/>
</dbReference>
<dbReference type="HAMAP" id="MF_00019">
    <property type="entry name" value="PlsX"/>
    <property type="match status" value="1"/>
</dbReference>
<keyword evidence="2 10" id="KW-0963">Cytoplasm</keyword>
<evidence type="ECO:0000256" key="7">
    <source>
        <dbReference type="ARBA" id="ARBA00023264"/>
    </source>
</evidence>
<evidence type="ECO:0000256" key="1">
    <source>
        <dbReference type="ARBA" id="ARBA00001232"/>
    </source>
</evidence>
<name>A0A1C7DQ83_9BACL</name>
<comment type="similarity">
    <text evidence="10">Belongs to the PlsX family.</text>
</comment>
<dbReference type="GO" id="GO:0005737">
    <property type="term" value="C:cytoplasm"/>
    <property type="evidence" value="ECO:0007669"/>
    <property type="project" value="UniProtKB-SubCell"/>
</dbReference>
<accession>A0A1C7DQ83</accession>
<dbReference type="PIRSF" id="PIRSF002465">
    <property type="entry name" value="Phsphlp_syn_PlsX"/>
    <property type="match status" value="1"/>
</dbReference>
<dbReference type="UniPathway" id="UPA00085"/>
<dbReference type="EC" id="2.3.1.274" evidence="8 10"/>
<dbReference type="RefSeq" id="WP_040850903.1">
    <property type="nucleotide sequence ID" value="NZ_CP016537.2"/>
</dbReference>
<dbReference type="KEGG" id="phc:BBI08_06845"/>
<evidence type="ECO:0000256" key="3">
    <source>
        <dbReference type="ARBA" id="ARBA00022516"/>
    </source>
</evidence>
<keyword evidence="5 10" id="KW-0443">Lipid metabolism</keyword>
<dbReference type="Pfam" id="PF02504">
    <property type="entry name" value="FA_synthesis"/>
    <property type="match status" value="1"/>
</dbReference>
<comment type="subcellular location">
    <subcellularLocation>
        <location evidence="10">Cytoplasm</location>
    </subcellularLocation>
    <text evidence="10">Associated with the membrane possibly through PlsY.</text>
</comment>
<keyword evidence="6 10" id="KW-0594">Phospholipid biosynthesis</keyword>
<comment type="function">
    <text evidence="10">Catalyzes the reversible formation of acyl-phosphate (acyl-PO(4)) from acyl-[acyl-carrier-protein] (acyl-ACP). This enzyme utilizes acyl-ACP as fatty acyl donor, but not acyl-CoA.</text>
</comment>
<dbReference type="PANTHER" id="PTHR30100:SF1">
    <property type="entry name" value="PHOSPHATE ACYLTRANSFERASE"/>
    <property type="match status" value="1"/>
</dbReference>
<keyword evidence="3 10" id="KW-0444">Lipid biosynthesis</keyword>
<dbReference type="OrthoDB" id="9806408at2"/>
<sequence>MRIAVDAMGGDNAPKEIIAGVYKALEEFKDIEIQLYGHEDKMKEFLKEHDRLTIVHCEEVITSEDDPVRSVKRKKDASMVRMAQAVKDGNADGCVSAGNTGALMSAGLFIVGRIDGVDRPALAPTLPTIDSKGFVMLDLGANAEAKPEHLVQYAIMGSIYAEKVRGIKNPTVGLLNIGTEEKKGNDLTKAAFPLLKEAPVNFIGNVESRDLLNGVADVVVTDGFTGNMVLKTIEGTAMNVFAMMKDVFMSSAKTKVAAFLVKDDLKGLKGMLDYSEYGGAGLFGLKAPVIKAHGSSNANALFNAIRQTRTMVEFDVTGTIYSTLKKETLHED</sequence>
<evidence type="ECO:0000256" key="4">
    <source>
        <dbReference type="ARBA" id="ARBA00022679"/>
    </source>
</evidence>
<dbReference type="Gene3D" id="3.40.718.10">
    <property type="entry name" value="Isopropylmalate Dehydrogenase"/>
    <property type="match status" value="1"/>
</dbReference>
<dbReference type="InterPro" id="IPR012281">
    <property type="entry name" value="Phospholipid_synth_PlsX-like"/>
</dbReference>
<comment type="catalytic activity">
    <reaction evidence="1 10">
        <text>a fatty acyl-[ACP] + phosphate = an acyl phosphate + holo-[ACP]</text>
        <dbReference type="Rhea" id="RHEA:42292"/>
        <dbReference type="Rhea" id="RHEA-COMP:9685"/>
        <dbReference type="Rhea" id="RHEA-COMP:14125"/>
        <dbReference type="ChEBI" id="CHEBI:43474"/>
        <dbReference type="ChEBI" id="CHEBI:59918"/>
        <dbReference type="ChEBI" id="CHEBI:64479"/>
        <dbReference type="ChEBI" id="CHEBI:138651"/>
        <dbReference type="EC" id="2.3.1.274"/>
    </reaction>
</comment>
<reference evidence="12" key="2">
    <citation type="submission" date="2016-10" db="EMBL/GenBank/DDBJ databases">
        <authorList>
            <person name="See-Too W.S."/>
        </authorList>
    </citation>
    <scope>NUCLEOTIDE SEQUENCE [LARGE SCALE GENOMIC DNA]</scope>
    <source>
        <strain evidence="12">DSM 24743</strain>
    </source>
</reference>
<evidence type="ECO:0000256" key="8">
    <source>
        <dbReference type="ARBA" id="ARBA00024069"/>
    </source>
</evidence>
<evidence type="ECO:0000256" key="6">
    <source>
        <dbReference type="ARBA" id="ARBA00023209"/>
    </source>
</evidence>